<dbReference type="GO" id="GO:0000271">
    <property type="term" value="P:polysaccharide biosynthetic process"/>
    <property type="evidence" value="ECO:0007669"/>
    <property type="project" value="TreeGrafter"/>
</dbReference>
<dbReference type="CDD" id="cd00438">
    <property type="entry name" value="cupin_RmlC"/>
    <property type="match status" value="1"/>
</dbReference>
<proteinExistence type="inferred from homology"/>
<reference evidence="4 5" key="1">
    <citation type="journal article" date="2016" name="Nat. Commun.">
        <title>Thousands of microbial genomes shed light on interconnected biogeochemical processes in an aquifer system.</title>
        <authorList>
            <person name="Anantharaman K."/>
            <person name="Brown C.T."/>
            <person name="Hug L.A."/>
            <person name="Sharon I."/>
            <person name="Castelle C.J."/>
            <person name="Probst A.J."/>
            <person name="Thomas B.C."/>
            <person name="Singh A."/>
            <person name="Wilkins M.J."/>
            <person name="Karaoz U."/>
            <person name="Brodie E.L."/>
            <person name="Williams K.H."/>
            <person name="Hubbard S.S."/>
            <person name="Banfield J.F."/>
        </authorList>
    </citation>
    <scope>NUCLEOTIDE SEQUENCE [LARGE SCALE GENOMIC DNA]</scope>
</reference>
<dbReference type="Proteomes" id="UP000176404">
    <property type="component" value="Unassembled WGS sequence"/>
</dbReference>
<comment type="caution">
    <text evidence="4">The sequence shown here is derived from an EMBL/GenBank/DDBJ whole genome shotgun (WGS) entry which is preliminary data.</text>
</comment>
<dbReference type="UniPathway" id="UPA00124"/>
<evidence type="ECO:0000313" key="5">
    <source>
        <dbReference type="Proteomes" id="UP000176404"/>
    </source>
</evidence>
<dbReference type="GO" id="GO:0008830">
    <property type="term" value="F:dTDP-4-dehydrorhamnose 3,5-epimerase activity"/>
    <property type="evidence" value="ECO:0007669"/>
    <property type="project" value="UniProtKB-UniRule"/>
</dbReference>
<evidence type="ECO:0000256" key="3">
    <source>
        <dbReference type="RuleBase" id="RU364069"/>
    </source>
</evidence>
<evidence type="ECO:0000256" key="2">
    <source>
        <dbReference type="PIRSR" id="PIRSR600888-3"/>
    </source>
</evidence>
<comment type="subunit">
    <text evidence="3">Homodimer.</text>
</comment>
<dbReference type="GO" id="GO:0019305">
    <property type="term" value="P:dTDP-rhamnose biosynthetic process"/>
    <property type="evidence" value="ECO:0007669"/>
    <property type="project" value="UniProtKB-UniRule"/>
</dbReference>
<comment type="function">
    <text evidence="3">Catalyzes the epimerization of the C3' and C5'positions of dTDP-6-deoxy-D-xylo-4-hexulose, forming dTDP-6-deoxy-L-lyxo-4-hexulose.</text>
</comment>
<protein>
    <recommendedName>
        <fullName evidence="3">dTDP-4-dehydrorhamnose 3,5-epimerase</fullName>
        <ecNumber evidence="3">5.1.3.13</ecNumber>
    </recommendedName>
    <alternativeName>
        <fullName evidence="3">Thymidine diphospho-4-keto-rhamnose 3,5-epimerase</fullName>
    </alternativeName>
</protein>
<dbReference type="InterPro" id="IPR011051">
    <property type="entry name" value="RmlC_Cupin_sf"/>
</dbReference>
<dbReference type="EC" id="5.1.3.13" evidence="3"/>
<dbReference type="Gene3D" id="2.60.120.10">
    <property type="entry name" value="Jelly Rolls"/>
    <property type="match status" value="1"/>
</dbReference>
<comment type="similarity">
    <text evidence="3">Belongs to the dTDP-4-dehydrorhamnose 3,5-epimerase family.</text>
</comment>
<dbReference type="InterPro" id="IPR000888">
    <property type="entry name" value="RmlC-like"/>
</dbReference>
<dbReference type="STRING" id="1802517.A2892_01370"/>
<dbReference type="Pfam" id="PF00908">
    <property type="entry name" value="dTDP_sugar_isom"/>
    <property type="match status" value="1"/>
</dbReference>
<feature type="active site" description="Proton donor" evidence="1">
    <location>
        <position position="138"/>
    </location>
</feature>
<dbReference type="InterPro" id="IPR014710">
    <property type="entry name" value="RmlC-like_jellyroll"/>
</dbReference>
<dbReference type="PANTHER" id="PTHR21047">
    <property type="entry name" value="DTDP-6-DEOXY-D-GLUCOSE-3,5 EPIMERASE"/>
    <property type="match status" value="1"/>
</dbReference>
<keyword evidence="3" id="KW-0413">Isomerase</keyword>
<organism evidence="4 5">
    <name type="scientific">Candidatus Woesebacteria bacterium RIFCSPLOWO2_01_FULL_39_10b</name>
    <dbReference type="NCBI Taxonomy" id="1802517"/>
    <lineage>
        <taxon>Bacteria</taxon>
        <taxon>Candidatus Woeseibacteriota</taxon>
    </lineage>
</organism>
<feature type="site" description="Participates in a stacking interaction with the thymidine ring of dTDP-4-oxo-6-deoxyglucose" evidence="2">
    <location>
        <position position="144"/>
    </location>
</feature>
<comment type="pathway">
    <text evidence="3">Carbohydrate biosynthesis; dTDP-L-rhamnose biosynthesis.</text>
</comment>
<sequence length="186" mass="21476">MKKTGSLKFTRTSLEGVYVIEPVKRRDSRGFFGRTFCAREFRERGLPTSFVQMNMSKSRKKGTLRGLHYQKNPFAEDRLVRTTKGAVYDVVLDVRQESKTYGNYFAVELTDDNCKIVFIPKGCAHGFVTLENDTEILYCVTQFYEPGFEAGVRFDDPVFSINWPVKPKVVTKKDLSWPDFSLQKKL</sequence>
<dbReference type="SUPFAM" id="SSF51182">
    <property type="entry name" value="RmlC-like cupins"/>
    <property type="match status" value="1"/>
</dbReference>
<dbReference type="GO" id="GO:0005829">
    <property type="term" value="C:cytosol"/>
    <property type="evidence" value="ECO:0007669"/>
    <property type="project" value="TreeGrafter"/>
</dbReference>
<feature type="active site" description="Proton acceptor" evidence="1">
    <location>
        <position position="68"/>
    </location>
</feature>
<dbReference type="PANTHER" id="PTHR21047:SF2">
    <property type="entry name" value="THYMIDINE DIPHOSPHO-4-KETO-RHAMNOSE 3,5-EPIMERASE"/>
    <property type="match status" value="1"/>
</dbReference>
<evidence type="ECO:0000256" key="1">
    <source>
        <dbReference type="PIRSR" id="PIRSR600888-1"/>
    </source>
</evidence>
<dbReference type="EMBL" id="MGHD01000003">
    <property type="protein sequence ID" value="OGM60679.1"/>
    <property type="molecule type" value="Genomic_DNA"/>
</dbReference>
<dbReference type="AlphaFoldDB" id="A0A1F8BAG7"/>
<dbReference type="NCBIfam" id="TIGR01221">
    <property type="entry name" value="rmlC"/>
    <property type="match status" value="1"/>
</dbReference>
<comment type="catalytic activity">
    <reaction evidence="3">
        <text>dTDP-4-dehydro-6-deoxy-alpha-D-glucose = dTDP-4-dehydro-beta-L-rhamnose</text>
        <dbReference type="Rhea" id="RHEA:16969"/>
        <dbReference type="ChEBI" id="CHEBI:57649"/>
        <dbReference type="ChEBI" id="CHEBI:62830"/>
        <dbReference type="EC" id="5.1.3.13"/>
    </reaction>
</comment>
<accession>A0A1F8BAG7</accession>
<name>A0A1F8BAG7_9BACT</name>
<gene>
    <name evidence="4" type="ORF">A2892_01370</name>
</gene>
<evidence type="ECO:0000313" key="4">
    <source>
        <dbReference type="EMBL" id="OGM60679.1"/>
    </source>
</evidence>